<comment type="caution">
    <text evidence="2">The sequence shown here is derived from an EMBL/GenBank/DDBJ whole genome shotgun (WGS) entry which is preliminary data.</text>
</comment>
<dbReference type="AlphaFoldDB" id="A0A5U7H8P3"/>
<accession>A0A5U7H8P3</accession>
<evidence type="ECO:0000313" key="2">
    <source>
        <dbReference type="EMBL" id="EBR3632817.1"/>
    </source>
</evidence>
<organism evidence="2">
    <name type="scientific">Salmonella enterica</name>
    <name type="common">Salmonella choleraesuis</name>
    <dbReference type="NCBI Taxonomy" id="28901"/>
    <lineage>
        <taxon>Bacteria</taxon>
        <taxon>Pseudomonadati</taxon>
        <taxon>Pseudomonadota</taxon>
        <taxon>Gammaproteobacteria</taxon>
        <taxon>Enterobacterales</taxon>
        <taxon>Enterobacteriaceae</taxon>
        <taxon>Salmonella</taxon>
    </lineage>
</organism>
<evidence type="ECO:0008006" key="3">
    <source>
        <dbReference type="Google" id="ProtNLM"/>
    </source>
</evidence>
<gene>
    <name evidence="2" type="ORF">B7823_06840</name>
</gene>
<evidence type="ECO:0000256" key="1">
    <source>
        <dbReference type="SAM" id="SignalP"/>
    </source>
</evidence>
<reference evidence="2" key="1">
    <citation type="submission" date="2018-07" db="EMBL/GenBank/DDBJ databases">
        <authorList>
            <consortium name="PulseNet: The National Subtyping Network for Foodborne Disease Surveillance"/>
            <person name="Tarr C.L."/>
            <person name="Trees E."/>
            <person name="Katz L.S."/>
            <person name="Carleton-Romer H.A."/>
            <person name="Stroika S."/>
            <person name="Kucerova Z."/>
            <person name="Roache K.F."/>
            <person name="Sabol A.L."/>
            <person name="Besser J."/>
            <person name="Gerner-Smidt P."/>
        </authorList>
    </citation>
    <scope>NUCLEOTIDE SEQUENCE</scope>
    <source>
        <strain evidence="2">PNUSAS011535</strain>
    </source>
</reference>
<sequence length="171" mass="17841">MKRTNVIKLSALVMSACLITAVNAAQVGGTETSTSISLGYTDNMPPMKLGFVPNPQHTGANRNLADGNILGTVSVRFGGISSGKYKVCFRGSDAANGLMNIRNATNNADIITATLKTSAGEMHLATGYDETGSACRMVNQSDSLGLVYKGGDMTANAGTYETTLYAAVFQN</sequence>
<protein>
    <recommendedName>
        <fullName evidence="3">Fimbrial protein</fullName>
    </recommendedName>
</protein>
<dbReference type="EMBL" id="AAGSAC010000010">
    <property type="protein sequence ID" value="EBR3632817.1"/>
    <property type="molecule type" value="Genomic_DNA"/>
</dbReference>
<feature type="signal peptide" evidence="1">
    <location>
        <begin position="1"/>
        <end position="24"/>
    </location>
</feature>
<proteinExistence type="predicted"/>
<feature type="chain" id="PRO_5026233080" description="Fimbrial protein" evidence="1">
    <location>
        <begin position="25"/>
        <end position="171"/>
    </location>
</feature>
<keyword evidence="1" id="KW-0732">Signal</keyword>
<name>A0A5U7H8P3_SALER</name>